<evidence type="ECO:0000256" key="9">
    <source>
        <dbReference type="ARBA" id="ARBA00022842"/>
    </source>
</evidence>
<comment type="pathway">
    <text evidence="1 13">Carbohydrate degradation; glycolysis; pyruvate from D-glyceraldehyde 3-phosphate: step 5/5.</text>
</comment>
<dbReference type="FunFam" id="2.40.33.10:FF:000001">
    <property type="entry name" value="Pyruvate kinase"/>
    <property type="match status" value="1"/>
</dbReference>
<keyword evidence="5" id="KW-0479">Metal-binding</keyword>
<dbReference type="GO" id="GO:0004743">
    <property type="term" value="F:pyruvate kinase activity"/>
    <property type="evidence" value="ECO:0007669"/>
    <property type="project" value="UniProtKB-UniRule"/>
</dbReference>
<dbReference type="GO" id="GO:0016301">
    <property type="term" value="F:kinase activity"/>
    <property type="evidence" value="ECO:0007669"/>
    <property type="project" value="UniProtKB-KW"/>
</dbReference>
<keyword evidence="11 16" id="KW-0670">Pyruvate</keyword>
<organism evidence="16 17">
    <name type="scientific">Thiocapsa marina 5811</name>
    <dbReference type="NCBI Taxonomy" id="768671"/>
    <lineage>
        <taxon>Bacteria</taxon>
        <taxon>Pseudomonadati</taxon>
        <taxon>Pseudomonadota</taxon>
        <taxon>Gammaproteobacteria</taxon>
        <taxon>Chromatiales</taxon>
        <taxon>Chromatiaceae</taxon>
        <taxon>Thiocapsa</taxon>
    </lineage>
</organism>
<dbReference type="Pfam" id="PF00224">
    <property type="entry name" value="PK"/>
    <property type="match status" value="1"/>
</dbReference>
<keyword evidence="17" id="KW-1185">Reference proteome</keyword>
<keyword evidence="6" id="KW-0547">Nucleotide-binding</keyword>
<dbReference type="SUPFAM" id="SSF52935">
    <property type="entry name" value="PK C-terminal domain-like"/>
    <property type="match status" value="1"/>
</dbReference>
<dbReference type="Proteomes" id="UP000005459">
    <property type="component" value="Unassembled WGS sequence"/>
</dbReference>
<dbReference type="STRING" id="768671.ThimaDRAFT_3979"/>
<dbReference type="PANTHER" id="PTHR11817">
    <property type="entry name" value="PYRUVATE KINASE"/>
    <property type="match status" value="1"/>
</dbReference>
<dbReference type="UniPathway" id="UPA00109">
    <property type="reaction ID" value="UER00188"/>
</dbReference>
<dbReference type="InterPro" id="IPR011037">
    <property type="entry name" value="Pyrv_Knase-like_insert_dom_sf"/>
</dbReference>
<dbReference type="NCBIfam" id="TIGR01064">
    <property type="entry name" value="pyruv_kin"/>
    <property type="match status" value="1"/>
</dbReference>
<dbReference type="GO" id="GO:0030955">
    <property type="term" value="F:potassium ion binding"/>
    <property type="evidence" value="ECO:0007669"/>
    <property type="project" value="UniProtKB-UniRule"/>
</dbReference>
<dbReference type="InterPro" id="IPR001697">
    <property type="entry name" value="Pyr_Knase"/>
</dbReference>
<evidence type="ECO:0000256" key="11">
    <source>
        <dbReference type="ARBA" id="ARBA00023317"/>
    </source>
</evidence>
<dbReference type="GO" id="GO:0005524">
    <property type="term" value="F:ATP binding"/>
    <property type="evidence" value="ECO:0007669"/>
    <property type="project" value="UniProtKB-KW"/>
</dbReference>
<sequence length="482" mass="52492">MQLPNHKTKIVATIGPASDSPEMLRALIEAGMNVARLNFSHGDPHYHGALIGRIREAAAATGRRVAIMGDLPGPKMRIGDLAEEPVELQRDDILTLTTEDIVGDKSRVSMSFLDLPAAVQPGDRLFLNDGFILLKVLEVEGSEIRCSVRVGGELRSRKGLNFPGINLGISAFTEDDHGWLRFAAEHGLDAVSQSFVATDDDILAVRRAADAIGYAPFIIAKIERADALDNLEAILRAADGIMVARGDLGVEIPIERIAVVQKQITELANRFGKPVITATQMLESMVTFRRPTRAEATDVANAILGGTDCVMLSAESAMGRYPIESVAMLASIATHVEPERSKQPFVRAMDGFQGSGRMRAVDLIAASVYHTIKDSAPQAVVVPTQTGSTPRNVARFRLPVWIIAFSPNAATCQALQFSYGIHPIQVESDRSDWSSFVRHWLYERGIREGLVLLTQGPTIENPCGNYRMEILELEAPPGQHCD</sequence>
<dbReference type="eggNOG" id="COG0469">
    <property type="taxonomic scope" value="Bacteria"/>
</dbReference>
<evidence type="ECO:0000256" key="4">
    <source>
        <dbReference type="ARBA" id="ARBA00022679"/>
    </source>
</evidence>
<dbReference type="NCBIfam" id="NF004491">
    <property type="entry name" value="PRK05826.1"/>
    <property type="match status" value="1"/>
</dbReference>
<dbReference type="InterPro" id="IPR015813">
    <property type="entry name" value="Pyrv/PenolPyrv_kinase-like_dom"/>
</dbReference>
<evidence type="ECO:0000256" key="12">
    <source>
        <dbReference type="NCBIfam" id="TIGR01064"/>
    </source>
</evidence>
<evidence type="ECO:0000259" key="14">
    <source>
        <dbReference type="Pfam" id="PF00224"/>
    </source>
</evidence>
<dbReference type="InterPro" id="IPR036918">
    <property type="entry name" value="Pyrv_Knase_C_sf"/>
</dbReference>
<dbReference type="EMBL" id="AFWV01000014">
    <property type="protein sequence ID" value="EGV16852.1"/>
    <property type="molecule type" value="Genomic_DNA"/>
</dbReference>
<keyword evidence="7 13" id="KW-0418">Kinase</keyword>
<dbReference type="EC" id="2.7.1.40" evidence="3 12"/>
<feature type="domain" description="Pyruvate kinase barrel" evidence="14">
    <location>
        <begin position="6"/>
        <end position="326"/>
    </location>
</feature>
<dbReference type="PATRIC" id="fig|768671.3.peg.4200"/>
<dbReference type="InterPro" id="IPR015793">
    <property type="entry name" value="Pyrv_Knase_brl"/>
</dbReference>
<evidence type="ECO:0000256" key="6">
    <source>
        <dbReference type="ARBA" id="ARBA00022741"/>
    </source>
</evidence>
<dbReference type="Gene3D" id="3.20.20.60">
    <property type="entry name" value="Phosphoenolpyruvate-binding domains"/>
    <property type="match status" value="1"/>
</dbReference>
<evidence type="ECO:0000256" key="1">
    <source>
        <dbReference type="ARBA" id="ARBA00004997"/>
    </source>
</evidence>
<dbReference type="InterPro" id="IPR015795">
    <property type="entry name" value="Pyrv_Knase_C"/>
</dbReference>
<evidence type="ECO:0000256" key="10">
    <source>
        <dbReference type="ARBA" id="ARBA00023152"/>
    </source>
</evidence>
<dbReference type="OrthoDB" id="9812123at2"/>
<dbReference type="SUPFAM" id="SSF50800">
    <property type="entry name" value="PK beta-barrel domain-like"/>
    <property type="match status" value="1"/>
</dbReference>
<evidence type="ECO:0000256" key="2">
    <source>
        <dbReference type="ARBA" id="ARBA00008663"/>
    </source>
</evidence>
<dbReference type="InterPro" id="IPR015806">
    <property type="entry name" value="Pyrv_Knase_insert_dom_sf"/>
</dbReference>
<protein>
    <recommendedName>
        <fullName evidence="3 12">Pyruvate kinase</fullName>
        <ecNumber evidence="3 12">2.7.1.40</ecNumber>
    </recommendedName>
</protein>
<keyword evidence="9 13" id="KW-0460">Magnesium</keyword>
<evidence type="ECO:0000256" key="8">
    <source>
        <dbReference type="ARBA" id="ARBA00022840"/>
    </source>
</evidence>
<accession>F9UGC6</accession>
<evidence type="ECO:0000256" key="5">
    <source>
        <dbReference type="ARBA" id="ARBA00022723"/>
    </source>
</evidence>
<dbReference type="Gene3D" id="2.40.33.10">
    <property type="entry name" value="PK beta-barrel domain-like"/>
    <property type="match status" value="1"/>
</dbReference>
<evidence type="ECO:0000256" key="3">
    <source>
        <dbReference type="ARBA" id="ARBA00012142"/>
    </source>
</evidence>
<evidence type="ECO:0000313" key="16">
    <source>
        <dbReference type="EMBL" id="EGV16852.1"/>
    </source>
</evidence>
<dbReference type="NCBIfam" id="NF004978">
    <property type="entry name" value="PRK06354.1"/>
    <property type="match status" value="1"/>
</dbReference>
<dbReference type="PRINTS" id="PR01050">
    <property type="entry name" value="PYRUVTKNASE"/>
</dbReference>
<evidence type="ECO:0000259" key="15">
    <source>
        <dbReference type="Pfam" id="PF02887"/>
    </source>
</evidence>
<evidence type="ECO:0000313" key="17">
    <source>
        <dbReference type="Proteomes" id="UP000005459"/>
    </source>
</evidence>
<proteinExistence type="inferred from homology"/>
<gene>
    <name evidence="16" type="ORF">ThimaDRAFT_3979</name>
</gene>
<dbReference type="SUPFAM" id="SSF51621">
    <property type="entry name" value="Phosphoenolpyruvate/pyruvate domain"/>
    <property type="match status" value="1"/>
</dbReference>
<keyword evidence="8" id="KW-0067">ATP-binding</keyword>
<keyword evidence="10 13" id="KW-0324">Glycolysis</keyword>
<comment type="similarity">
    <text evidence="2 13">Belongs to the pyruvate kinase family.</text>
</comment>
<evidence type="ECO:0000256" key="13">
    <source>
        <dbReference type="RuleBase" id="RU000504"/>
    </source>
</evidence>
<feature type="domain" description="Pyruvate kinase C-terminal" evidence="15">
    <location>
        <begin position="363"/>
        <end position="445"/>
    </location>
</feature>
<reference evidence="16 17" key="1">
    <citation type="submission" date="2011-06" db="EMBL/GenBank/DDBJ databases">
        <title>The draft genome of Thiocapsa marina 5811.</title>
        <authorList>
            <consortium name="US DOE Joint Genome Institute (JGI-PGF)"/>
            <person name="Lucas S."/>
            <person name="Han J."/>
            <person name="Cheng J.-F."/>
            <person name="Goodwin L."/>
            <person name="Pitluck S."/>
            <person name="Peters L."/>
            <person name="Land M.L."/>
            <person name="Hauser L."/>
            <person name="Vogl K."/>
            <person name="Liu Z."/>
            <person name="Imhoff J."/>
            <person name="Thiel V."/>
            <person name="Frigaard N.-U."/>
            <person name="Bryant D."/>
            <person name="Woyke T.J."/>
        </authorList>
    </citation>
    <scope>NUCLEOTIDE SEQUENCE [LARGE SCALE GENOMIC DNA]</scope>
    <source>
        <strain evidence="16 17">5811</strain>
    </source>
</reference>
<dbReference type="RefSeq" id="WP_007194851.1">
    <property type="nucleotide sequence ID" value="NZ_AFWV01000014.1"/>
</dbReference>
<comment type="catalytic activity">
    <reaction evidence="13">
        <text>pyruvate + ATP = phosphoenolpyruvate + ADP + H(+)</text>
        <dbReference type="Rhea" id="RHEA:18157"/>
        <dbReference type="ChEBI" id="CHEBI:15361"/>
        <dbReference type="ChEBI" id="CHEBI:15378"/>
        <dbReference type="ChEBI" id="CHEBI:30616"/>
        <dbReference type="ChEBI" id="CHEBI:58702"/>
        <dbReference type="ChEBI" id="CHEBI:456216"/>
        <dbReference type="EC" id="2.7.1.40"/>
    </reaction>
</comment>
<name>F9UGC6_9GAMM</name>
<dbReference type="AlphaFoldDB" id="F9UGC6"/>
<keyword evidence="4 13" id="KW-0808">Transferase</keyword>
<dbReference type="InterPro" id="IPR040442">
    <property type="entry name" value="Pyrv_kinase-like_dom_sf"/>
</dbReference>
<evidence type="ECO:0000256" key="7">
    <source>
        <dbReference type="ARBA" id="ARBA00022777"/>
    </source>
</evidence>
<dbReference type="Gene3D" id="3.40.1380.20">
    <property type="entry name" value="Pyruvate kinase, C-terminal domain"/>
    <property type="match status" value="1"/>
</dbReference>
<dbReference type="GO" id="GO:0000287">
    <property type="term" value="F:magnesium ion binding"/>
    <property type="evidence" value="ECO:0007669"/>
    <property type="project" value="UniProtKB-UniRule"/>
</dbReference>
<dbReference type="Pfam" id="PF02887">
    <property type="entry name" value="PK_C"/>
    <property type="match status" value="1"/>
</dbReference>